<protein>
    <submittedName>
        <fullName evidence="1">Uncharacterized protein</fullName>
    </submittedName>
</protein>
<evidence type="ECO:0000313" key="1">
    <source>
        <dbReference type="EMBL" id="KJK42708.1"/>
    </source>
</evidence>
<dbReference type="EMBL" id="JYJG01000332">
    <property type="protein sequence ID" value="KJK42708.1"/>
    <property type="molecule type" value="Genomic_DNA"/>
</dbReference>
<dbReference type="OrthoDB" id="2604865at2"/>
<dbReference type="SUPFAM" id="SSF141694">
    <property type="entry name" value="AF2212/PG0164-like"/>
    <property type="match status" value="1"/>
</dbReference>
<accession>A0A0F0GMR2</accession>
<dbReference type="PATRIC" id="fig|68170.10.peg.9369"/>
<gene>
    <name evidence="1" type="ORF">UK23_36090</name>
</gene>
<dbReference type="Pfam" id="PF08922">
    <property type="entry name" value="DUF1905"/>
    <property type="match status" value="1"/>
</dbReference>
<proteinExistence type="predicted"/>
<sequence length="147" mass="15638">MTRYKFTTQIELGGKTATGFHVPAEVVAALGQGKKPKVLVTIGAHTYRSTVAVYGGDFMLPLSAANREAAGVSAGDTVEVTLELDLAERTVELPGDLAAALDQHPAARAAFTALSYSNQRQRAEAVTAAKQPETRARRIEKIITELS</sequence>
<evidence type="ECO:0000313" key="2">
    <source>
        <dbReference type="Proteomes" id="UP000033393"/>
    </source>
</evidence>
<keyword evidence="2" id="KW-1185">Reference proteome</keyword>
<dbReference type="RefSeq" id="WP_045316242.1">
    <property type="nucleotide sequence ID" value="NZ_JYJG01000332.1"/>
</dbReference>
<reference evidence="1 2" key="1">
    <citation type="submission" date="2015-02" db="EMBL/GenBank/DDBJ databases">
        <authorList>
            <person name="Ju K.-S."/>
            <person name="Doroghazi J.R."/>
            <person name="Metcalf W."/>
        </authorList>
    </citation>
    <scope>NUCLEOTIDE SEQUENCE [LARGE SCALE GENOMIC DNA]</scope>
    <source>
        <strain evidence="1 2">NRRL B-16140</strain>
    </source>
</reference>
<organism evidence="1 2">
    <name type="scientific">Lentzea aerocolonigenes</name>
    <name type="common">Lechevalieria aerocolonigenes</name>
    <name type="synonym">Saccharothrix aerocolonigenes</name>
    <dbReference type="NCBI Taxonomy" id="68170"/>
    <lineage>
        <taxon>Bacteria</taxon>
        <taxon>Bacillati</taxon>
        <taxon>Actinomycetota</taxon>
        <taxon>Actinomycetes</taxon>
        <taxon>Pseudonocardiales</taxon>
        <taxon>Pseudonocardiaceae</taxon>
        <taxon>Lentzea</taxon>
    </lineage>
</organism>
<dbReference type="Pfam" id="PF13376">
    <property type="entry name" value="OmdA"/>
    <property type="match status" value="1"/>
</dbReference>
<name>A0A0F0GMR2_LENAE</name>
<comment type="caution">
    <text evidence="1">The sequence shown here is derived from an EMBL/GenBank/DDBJ whole genome shotgun (WGS) entry which is preliminary data.</text>
</comment>
<dbReference type="Proteomes" id="UP000033393">
    <property type="component" value="Unassembled WGS sequence"/>
</dbReference>
<dbReference type="InterPro" id="IPR015018">
    <property type="entry name" value="DUF1905"/>
</dbReference>
<dbReference type="AlphaFoldDB" id="A0A0F0GMR2"/>
<dbReference type="InterPro" id="IPR037079">
    <property type="entry name" value="AF2212/PG0164-like_sf"/>
</dbReference>
<dbReference type="Gene3D" id="2.40.30.100">
    <property type="entry name" value="AF2212/PG0164-like"/>
    <property type="match status" value="1"/>
</dbReference>